<reference evidence="2 3" key="1">
    <citation type="submission" date="2023-01" db="EMBL/GenBank/DDBJ databases">
        <authorList>
            <person name="Whitehead M."/>
        </authorList>
    </citation>
    <scope>NUCLEOTIDE SEQUENCE [LARGE SCALE GENOMIC DNA]</scope>
</reference>
<accession>A0AAV0XLN8</accession>
<sequence>MRPSRWFFALVAPVVFVLFSTTSATGIRPPALDRPAQRDVMRHLRGGAPPGPVVRLGERNDAAVKTYLTRLRDRYSSVLDRPWDSKYANHRNVKQWSR</sequence>
<organism evidence="2 3">
    <name type="scientific">Macrosiphum euphorbiae</name>
    <name type="common">potato aphid</name>
    <dbReference type="NCBI Taxonomy" id="13131"/>
    <lineage>
        <taxon>Eukaryota</taxon>
        <taxon>Metazoa</taxon>
        <taxon>Ecdysozoa</taxon>
        <taxon>Arthropoda</taxon>
        <taxon>Hexapoda</taxon>
        <taxon>Insecta</taxon>
        <taxon>Pterygota</taxon>
        <taxon>Neoptera</taxon>
        <taxon>Paraneoptera</taxon>
        <taxon>Hemiptera</taxon>
        <taxon>Sternorrhyncha</taxon>
        <taxon>Aphidomorpha</taxon>
        <taxon>Aphidoidea</taxon>
        <taxon>Aphididae</taxon>
        <taxon>Macrosiphini</taxon>
        <taxon>Macrosiphum</taxon>
    </lineage>
</organism>
<protein>
    <submittedName>
        <fullName evidence="2">Uncharacterized protein</fullName>
    </submittedName>
</protein>
<feature type="signal peptide" evidence="1">
    <location>
        <begin position="1"/>
        <end position="24"/>
    </location>
</feature>
<comment type="caution">
    <text evidence="2">The sequence shown here is derived from an EMBL/GenBank/DDBJ whole genome shotgun (WGS) entry which is preliminary data.</text>
</comment>
<gene>
    <name evidence="2" type="ORF">MEUPH1_LOCUS23602</name>
</gene>
<feature type="chain" id="PRO_5043886160" evidence="1">
    <location>
        <begin position="25"/>
        <end position="98"/>
    </location>
</feature>
<proteinExistence type="predicted"/>
<evidence type="ECO:0000313" key="2">
    <source>
        <dbReference type="EMBL" id="CAI6369355.1"/>
    </source>
</evidence>
<name>A0AAV0XLN8_9HEMI</name>
<keyword evidence="3" id="KW-1185">Reference proteome</keyword>
<dbReference type="AlphaFoldDB" id="A0AAV0XLN8"/>
<dbReference type="Proteomes" id="UP001160148">
    <property type="component" value="Unassembled WGS sequence"/>
</dbReference>
<dbReference type="EMBL" id="CARXXK010000005">
    <property type="protein sequence ID" value="CAI6369355.1"/>
    <property type="molecule type" value="Genomic_DNA"/>
</dbReference>
<evidence type="ECO:0000313" key="3">
    <source>
        <dbReference type="Proteomes" id="UP001160148"/>
    </source>
</evidence>
<evidence type="ECO:0000256" key="1">
    <source>
        <dbReference type="SAM" id="SignalP"/>
    </source>
</evidence>
<keyword evidence="1" id="KW-0732">Signal</keyword>